<feature type="compositionally biased region" description="Polar residues" evidence="4">
    <location>
        <begin position="588"/>
        <end position="605"/>
    </location>
</feature>
<dbReference type="InterPro" id="IPR009057">
    <property type="entry name" value="Homeodomain-like_sf"/>
</dbReference>
<dbReference type="PANTHER" id="PTHR47807">
    <property type="entry name" value="PROTEIN TBF1"/>
    <property type="match status" value="1"/>
</dbReference>
<feature type="domain" description="Myb-like" evidence="5">
    <location>
        <begin position="480"/>
        <end position="527"/>
    </location>
</feature>
<dbReference type="InterPro" id="IPR013867">
    <property type="entry name" value="Telomere_rpt-bd_fac_dimer_dom"/>
</dbReference>
<dbReference type="AlphaFoldDB" id="A0A1B2J9I1"/>
<evidence type="ECO:0000259" key="6">
    <source>
        <dbReference type="PROSITE" id="PS51294"/>
    </source>
</evidence>
<evidence type="ECO:0000256" key="1">
    <source>
        <dbReference type="ARBA" id="ARBA00023125"/>
    </source>
</evidence>
<dbReference type="SUPFAM" id="SSF46689">
    <property type="entry name" value="Homeodomain-like"/>
    <property type="match status" value="1"/>
</dbReference>
<organism evidence="7 8">
    <name type="scientific">Komagataella pastoris</name>
    <name type="common">Yeast</name>
    <name type="synonym">Pichia pastoris</name>
    <dbReference type="NCBI Taxonomy" id="4922"/>
    <lineage>
        <taxon>Eukaryota</taxon>
        <taxon>Fungi</taxon>
        <taxon>Dikarya</taxon>
        <taxon>Ascomycota</taxon>
        <taxon>Saccharomycotina</taxon>
        <taxon>Pichiomycetes</taxon>
        <taxon>Pichiales</taxon>
        <taxon>Pichiaceae</taxon>
        <taxon>Komagataella</taxon>
    </lineage>
</organism>
<dbReference type="EMBL" id="CP014584">
    <property type="protein sequence ID" value="ANZ74650.1"/>
    <property type="molecule type" value="Genomic_DNA"/>
</dbReference>
<dbReference type="GO" id="GO:0010833">
    <property type="term" value="P:telomere maintenance via telomere lengthening"/>
    <property type="evidence" value="ECO:0007669"/>
    <property type="project" value="TreeGrafter"/>
</dbReference>
<feature type="compositionally biased region" description="Polar residues" evidence="4">
    <location>
        <begin position="670"/>
        <end position="684"/>
    </location>
</feature>
<feature type="compositionally biased region" description="Polar residues" evidence="4">
    <location>
        <begin position="421"/>
        <end position="432"/>
    </location>
</feature>
<dbReference type="Pfam" id="PF08558">
    <property type="entry name" value="TRF"/>
    <property type="match status" value="1"/>
</dbReference>
<dbReference type="FunFam" id="1.10.10.60:FF:000137">
    <property type="entry name" value="MYB DNA binding protein"/>
    <property type="match status" value="1"/>
</dbReference>
<evidence type="ECO:0000256" key="3">
    <source>
        <dbReference type="ARBA" id="ARBA00023306"/>
    </source>
</evidence>
<feature type="region of interest" description="Disordered" evidence="4">
    <location>
        <begin position="393"/>
        <end position="445"/>
    </location>
</feature>
<protein>
    <submittedName>
        <fullName evidence="7">BA75_00783T0</fullName>
    </submittedName>
</protein>
<dbReference type="GO" id="GO:0042803">
    <property type="term" value="F:protein homodimerization activity"/>
    <property type="evidence" value="ECO:0007669"/>
    <property type="project" value="InterPro"/>
</dbReference>
<accession>A0A1B2J9I1</accession>
<dbReference type="InterPro" id="IPR017930">
    <property type="entry name" value="Myb_dom"/>
</dbReference>
<dbReference type="SMART" id="SM00717">
    <property type="entry name" value="SANT"/>
    <property type="match status" value="1"/>
</dbReference>
<feature type="compositionally biased region" description="Basic residues" evidence="4">
    <location>
        <begin position="564"/>
        <end position="573"/>
    </location>
</feature>
<dbReference type="Pfam" id="PF00249">
    <property type="entry name" value="Myb_DNA-binding"/>
    <property type="match status" value="1"/>
</dbReference>
<proteinExistence type="predicted"/>
<dbReference type="Proteomes" id="UP000094565">
    <property type="component" value="Chromosome 1"/>
</dbReference>
<keyword evidence="2" id="KW-0539">Nucleus</keyword>
<keyword evidence="3" id="KW-0131">Cell cycle</keyword>
<feature type="compositionally biased region" description="Basic and acidic residues" evidence="4">
    <location>
        <begin position="772"/>
        <end position="784"/>
    </location>
</feature>
<sequence>MSKHPSEEYINPLAKKFKLQNSHLPAEKDQYEGLALPPNSELLKNNSHEALKAYQRLLKENQTTDDLINAQLVALPLNLTCPHYFPENVQLLINTIPTLDNLATQILRIIAQGPYQKILDIVANQDSTLAGISYKNLIELFEMTKRIYSTEDPFLNVEHLTFGIWKYGCEPPSFLKGKEDSVESTLRKVNLATFLNATLGTNDAGFYHLNESFLDVFCPSQSLDPSNTMTNLTGNSISGYHEGESQRTSANFVPGKLLKSQAGLYLDLKTQAYISALEINERPKDEILEDLFPDNMDEILLKRKNPDMELQQPINKSTAFTPAESDFISRANIRKQRLQESDNDSKLAETYEWLVFLKELFDYVSKNVGILIWGRRGRLGNLSQSLTTTLPASPIELKRTTSGKSGSKDATSRDDSKDTTPVRTSASKNSTPLKADGEEEGNLKLHPNFEQITNELLPSEIQKQQILLISHPNKIRQGYRRPWTEEEERALKQALELKGPHWSQILELFGAGGKISEALKNRTQIQLKDKARNWKMFFLKNNFPVPSYLTKVTGDLDRDEKSSRRNKSKKPRVNAKNADPKTSGPIELQQSEHTQQNDDSTNTGDNEAENMKAMATELKTGHEDESSNDVANANADANRKNLETENGDKALKENEEHTDKNNDNEPKNIVQDNLNTKQDTTPLNDTDDSKATEPTTQISSALKEKASTDTEYQHNAEIHEDYDQLISNILAQQDLEQVDGQSMQDVDTEVAQILNNNSDPAANRTTTTTTTEDQRSSDSDAKQE</sequence>
<feature type="region of interest" description="Disordered" evidence="4">
    <location>
        <begin position="619"/>
        <end position="710"/>
    </location>
</feature>
<keyword evidence="1" id="KW-0238">DNA-binding</keyword>
<feature type="compositionally biased region" description="Basic and acidic residues" evidence="4">
    <location>
        <begin position="637"/>
        <end position="666"/>
    </location>
</feature>
<evidence type="ECO:0000256" key="2">
    <source>
        <dbReference type="ARBA" id="ARBA00023242"/>
    </source>
</evidence>
<feature type="region of interest" description="Disordered" evidence="4">
    <location>
        <begin position="753"/>
        <end position="784"/>
    </location>
</feature>
<evidence type="ECO:0000256" key="4">
    <source>
        <dbReference type="SAM" id="MobiDB-lite"/>
    </source>
</evidence>
<name>A0A1B2J9I1_PICPA</name>
<evidence type="ECO:0000313" key="8">
    <source>
        <dbReference type="Proteomes" id="UP000094565"/>
    </source>
</evidence>
<dbReference type="CDD" id="cd11660">
    <property type="entry name" value="SANT_TRF"/>
    <property type="match status" value="1"/>
</dbReference>
<feature type="compositionally biased region" description="Polar residues" evidence="4">
    <location>
        <begin position="753"/>
        <end position="764"/>
    </location>
</feature>
<evidence type="ECO:0000313" key="7">
    <source>
        <dbReference type="EMBL" id="ANZ74650.1"/>
    </source>
</evidence>
<feature type="compositionally biased region" description="Basic and acidic residues" evidence="4">
    <location>
        <begin position="406"/>
        <end position="420"/>
    </location>
</feature>
<feature type="region of interest" description="Disordered" evidence="4">
    <location>
        <begin position="555"/>
        <end position="606"/>
    </location>
</feature>
<dbReference type="GO" id="GO:0003691">
    <property type="term" value="F:double-stranded telomeric DNA binding"/>
    <property type="evidence" value="ECO:0007669"/>
    <property type="project" value="TreeGrafter"/>
</dbReference>
<dbReference type="OrthoDB" id="3366990at2759"/>
<dbReference type="PROSITE" id="PS51294">
    <property type="entry name" value="HTH_MYB"/>
    <property type="match status" value="1"/>
</dbReference>
<feature type="domain" description="HTH myb-type" evidence="6">
    <location>
        <begin position="480"/>
        <end position="531"/>
    </location>
</feature>
<evidence type="ECO:0000259" key="5">
    <source>
        <dbReference type="PROSITE" id="PS50090"/>
    </source>
</evidence>
<dbReference type="PROSITE" id="PS50090">
    <property type="entry name" value="MYB_LIKE"/>
    <property type="match status" value="1"/>
</dbReference>
<dbReference type="PANTHER" id="PTHR47807:SF1">
    <property type="entry name" value="PROTEIN TBF1"/>
    <property type="match status" value="1"/>
</dbReference>
<dbReference type="InterPro" id="IPR052833">
    <property type="entry name" value="Telomeric_DNA-bd_trans-reg"/>
</dbReference>
<gene>
    <name evidence="7" type="primary">TBF1</name>
    <name evidence="7" type="ORF">ATY40_BA7500783</name>
</gene>
<reference evidence="7 8" key="1">
    <citation type="submission" date="2016-02" db="EMBL/GenBank/DDBJ databases">
        <title>Comparative genomic and transcriptomic foundation for Pichia pastoris.</title>
        <authorList>
            <person name="Love K.R."/>
            <person name="Shah K.A."/>
            <person name="Whittaker C.A."/>
            <person name="Wu J."/>
            <person name="Bartlett M.C."/>
            <person name="Ma D."/>
            <person name="Leeson R.L."/>
            <person name="Priest M."/>
            <person name="Young S.K."/>
            <person name="Love J.C."/>
        </authorList>
    </citation>
    <scope>NUCLEOTIDE SEQUENCE [LARGE SCALE GENOMIC DNA]</scope>
    <source>
        <strain evidence="7 8">ATCC 28485</strain>
    </source>
</reference>
<keyword evidence="8" id="KW-1185">Reference proteome</keyword>
<dbReference type="InterPro" id="IPR001005">
    <property type="entry name" value="SANT/Myb"/>
</dbReference>
<dbReference type="Gene3D" id="1.10.10.60">
    <property type="entry name" value="Homeodomain-like"/>
    <property type="match status" value="1"/>
</dbReference>